<dbReference type="EMBL" id="QMFB01000003">
    <property type="protein sequence ID" value="RAV21987.1"/>
    <property type="molecule type" value="Genomic_DNA"/>
</dbReference>
<dbReference type="RefSeq" id="WP_113030297.1">
    <property type="nucleotide sequence ID" value="NZ_QMFB01000003.1"/>
</dbReference>
<dbReference type="GO" id="GO:0003677">
    <property type="term" value="F:DNA binding"/>
    <property type="evidence" value="ECO:0007669"/>
    <property type="project" value="UniProtKB-KW"/>
</dbReference>
<dbReference type="InterPro" id="IPR050490">
    <property type="entry name" value="Bact_solute-bd_prot1"/>
</dbReference>
<comment type="caution">
    <text evidence="5">The sequence shown here is derived from an EMBL/GenBank/DDBJ whole genome shotgun (WGS) entry which is preliminary data.</text>
</comment>
<organism evidence="5 6">
    <name type="scientific">Paenibacillus contaminans</name>
    <dbReference type="NCBI Taxonomy" id="450362"/>
    <lineage>
        <taxon>Bacteria</taxon>
        <taxon>Bacillati</taxon>
        <taxon>Bacillota</taxon>
        <taxon>Bacilli</taxon>
        <taxon>Bacillales</taxon>
        <taxon>Paenibacillaceae</taxon>
        <taxon>Paenibacillus</taxon>
    </lineage>
</organism>
<sequence length="466" mass="52387">MENEKQFRYSKLAGILKDQIYSGYIKPGEYLPSEHQLCYQYSLSRTSVRKSLEQLAAEGLIIKKVGAGTMVDPALQVPKEQNRTLHILATSPHYFIENDGFAAIENAFKRQYPHVNVKLLKLSGDTHFDEALRKHHENGLHPDLVFCHDSQLTGMEDLSMFLDLEPDLGDALSPLHPELLNGIHRDSSGKKAVPITFSTVFLVYNPDLFESRHVAKPDTGWSSSDFLEAAEQLTFDSNGDGIPDQYGFTLSPWINRWLPFALQHGLMNPDAGSYEDVLSETCTFIHELLYTKKGALLFAPFSKWSADQPFKNGKAAMTLTTTFELSAWRNEGLPFEPEIAPLPFGNVPSTIISSNSLLIPHSSSHEELALAFIRTAIDPDVQRQIIETTDFLSVVPEVNEAAKPAALLKALNASHDRMAYNYYVNELFPDVSVMEELSSQMTFFWLGLETASAFSRKWKRIVPRMV</sequence>
<dbReference type="SUPFAM" id="SSF53850">
    <property type="entry name" value="Periplasmic binding protein-like II"/>
    <property type="match status" value="1"/>
</dbReference>
<dbReference type="Pfam" id="PF00392">
    <property type="entry name" value="GntR"/>
    <property type="match status" value="1"/>
</dbReference>
<dbReference type="OrthoDB" id="9815017at2"/>
<keyword evidence="1" id="KW-0805">Transcription regulation</keyword>
<protein>
    <recommendedName>
        <fullName evidence="4">HTH gntR-type domain-containing protein</fullName>
    </recommendedName>
</protein>
<dbReference type="SUPFAM" id="SSF46785">
    <property type="entry name" value="Winged helix' DNA-binding domain"/>
    <property type="match status" value="1"/>
</dbReference>
<name>A0A329MVL7_9BACL</name>
<dbReference type="InterPro" id="IPR036390">
    <property type="entry name" value="WH_DNA-bd_sf"/>
</dbReference>
<dbReference type="PANTHER" id="PTHR43649">
    <property type="entry name" value="ARABINOSE-BINDING PROTEIN-RELATED"/>
    <property type="match status" value="1"/>
</dbReference>
<dbReference type="InterPro" id="IPR036388">
    <property type="entry name" value="WH-like_DNA-bd_sf"/>
</dbReference>
<dbReference type="GO" id="GO:0003700">
    <property type="term" value="F:DNA-binding transcription factor activity"/>
    <property type="evidence" value="ECO:0007669"/>
    <property type="project" value="InterPro"/>
</dbReference>
<evidence type="ECO:0000259" key="4">
    <source>
        <dbReference type="PROSITE" id="PS50949"/>
    </source>
</evidence>
<proteinExistence type="predicted"/>
<feature type="domain" description="HTH gntR-type" evidence="4">
    <location>
        <begin position="6"/>
        <end position="74"/>
    </location>
</feature>
<keyword evidence="6" id="KW-1185">Reference proteome</keyword>
<dbReference type="InterPro" id="IPR000524">
    <property type="entry name" value="Tscrpt_reg_HTH_GntR"/>
</dbReference>
<dbReference type="PANTHER" id="PTHR43649:SF12">
    <property type="entry name" value="DIACETYLCHITOBIOSE BINDING PROTEIN DASA"/>
    <property type="match status" value="1"/>
</dbReference>
<dbReference type="Gene3D" id="3.40.190.10">
    <property type="entry name" value="Periplasmic binding protein-like II"/>
    <property type="match status" value="1"/>
</dbReference>
<dbReference type="PROSITE" id="PS50949">
    <property type="entry name" value="HTH_GNTR"/>
    <property type="match status" value="1"/>
</dbReference>
<dbReference type="PRINTS" id="PR00035">
    <property type="entry name" value="HTHGNTR"/>
</dbReference>
<evidence type="ECO:0000313" key="5">
    <source>
        <dbReference type="EMBL" id="RAV21987.1"/>
    </source>
</evidence>
<dbReference type="Proteomes" id="UP000250369">
    <property type="component" value="Unassembled WGS sequence"/>
</dbReference>
<dbReference type="Gene3D" id="1.10.10.10">
    <property type="entry name" value="Winged helix-like DNA-binding domain superfamily/Winged helix DNA-binding domain"/>
    <property type="match status" value="1"/>
</dbReference>
<dbReference type="Pfam" id="PF13416">
    <property type="entry name" value="SBP_bac_8"/>
    <property type="match status" value="1"/>
</dbReference>
<evidence type="ECO:0000256" key="2">
    <source>
        <dbReference type="ARBA" id="ARBA00023125"/>
    </source>
</evidence>
<keyword evidence="3" id="KW-0804">Transcription</keyword>
<reference evidence="5 6" key="1">
    <citation type="journal article" date="2009" name="Int. J. Syst. Evol. Microbiol.">
        <title>Paenibacillus contaminans sp. nov., isolated from a contaminated laboratory plate.</title>
        <authorList>
            <person name="Chou J.H."/>
            <person name="Lee J.H."/>
            <person name="Lin M.C."/>
            <person name="Chang P.S."/>
            <person name="Arun A.B."/>
            <person name="Young C.C."/>
            <person name="Chen W.M."/>
        </authorList>
    </citation>
    <scope>NUCLEOTIDE SEQUENCE [LARGE SCALE GENOMIC DNA]</scope>
    <source>
        <strain evidence="5 6">CKOBP-6</strain>
    </source>
</reference>
<evidence type="ECO:0000256" key="1">
    <source>
        <dbReference type="ARBA" id="ARBA00023015"/>
    </source>
</evidence>
<dbReference type="InterPro" id="IPR006059">
    <property type="entry name" value="SBP"/>
</dbReference>
<gene>
    <name evidence="5" type="ORF">DQG23_08080</name>
</gene>
<dbReference type="CDD" id="cd07377">
    <property type="entry name" value="WHTH_GntR"/>
    <property type="match status" value="1"/>
</dbReference>
<evidence type="ECO:0000256" key="3">
    <source>
        <dbReference type="ARBA" id="ARBA00023163"/>
    </source>
</evidence>
<evidence type="ECO:0000313" key="6">
    <source>
        <dbReference type="Proteomes" id="UP000250369"/>
    </source>
</evidence>
<dbReference type="SMART" id="SM00345">
    <property type="entry name" value="HTH_GNTR"/>
    <property type="match status" value="1"/>
</dbReference>
<dbReference type="AlphaFoldDB" id="A0A329MVL7"/>
<keyword evidence="2" id="KW-0238">DNA-binding</keyword>
<accession>A0A329MVL7</accession>